<keyword evidence="7" id="KW-1185">Reference proteome</keyword>
<evidence type="ECO:0000256" key="3">
    <source>
        <dbReference type="ARBA" id="ARBA00022296"/>
    </source>
</evidence>
<keyword evidence="5" id="KW-0233">DNA recombination</keyword>
<evidence type="ECO:0000256" key="2">
    <source>
        <dbReference type="ARBA" id="ARBA00008657"/>
    </source>
</evidence>
<keyword evidence="4" id="KW-0963">Cytoplasm</keyword>
<evidence type="ECO:0000256" key="4">
    <source>
        <dbReference type="ARBA" id="ARBA00022490"/>
    </source>
</evidence>
<dbReference type="NCBIfam" id="NF001463">
    <property type="entry name" value="PRK00321.1-4"/>
    <property type="match status" value="1"/>
</dbReference>
<evidence type="ECO:0000256" key="1">
    <source>
        <dbReference type="ARBA" id="ARBA00004453"/>
    </source>
</evidence>
<accession>A0A1H7P9T1</accession>
<dbReference type="GO" id="GO:0003690">
    <property type="term" value="F:double-stranded DNA binding"/>
    <property type="evidence" value="ECO:0007669"/>
    <property type="project" value="TreeGrafter"/>
</dbReference>
<organism evidence="6 7">
    <name type="scientific">Nitrosovibrio tenuis</name>
    <dbReference type="NCBI Taxonomy" id="1233"/>
    <lineage>
        <taxon>Bacteria</taxon>
        <taxon>Pseudomonadati</taxon>
        <taxon>Pseudomonadota</taxon>
        <taxon>Betaproteobacteria</taxon>
        <taxon>Nitrosomonadales</taxon>
        <taxon>Nitrosomonadaceae</taxon>
        <taxon>Nitrosovibrio</taxon>
    </lineage>
</organism>
<gene>
    <name evidence="6" type="ORF">SAMN05216387_10895</name>
</gene>
<dbReference type="PANTHER" id="PTHR38103:SF1">
    <property type="entry name" value="RECOMBINATION-ASSOCIATED PROTEIN RDGC"/>
    <property type="match status" value="1"/>
</dbReference>
<proteinExistence type="inferred from homology"/>
<sequence length="293" mass="33533">MWFKNLKIYKINMLDQSLDSLDEIFAKNSLRELGSHEIEVQGWIPPKKDTDSYVYKFREHLMICLAQEKKLLPATVINQYLNLRSEAYTDQKGQKPGRKLLKEMKEAVVGDLIPKAFSLLYKTYAWIDLVHGWLVIDTTNVTKADELVSFLRKSYPDFELSSLNTKTSGSVAMTEWVITEAPTFFTVDKDCELRGSDIEKSTIRYVRHSLDSKEIQNHIRTGKEVTKLALTWNDKLSFVLTENLQVKKIIPLDILKENAESDEDIFDSDFAIMTGELSQLIADLVGVLDGVAE</sequence>
<dbReference type="Proteomes" id="UP000198620">
    <property type="component" value="Unassembled WGS sequence"/>
</dbReference>
<reference evidence="6 7" key="1">
    <citation type="submission" date="2016-10" db="EMBL/GenBank/DDBJ databases">
        <authorList>
            <person name="de Groot N.N."/>
        </authorList>
    </citation>
    <scope>NUCLEOTIDE SEQUENCE [LARGE SCALE GENOMIC DNA]</scope>
    <source>
        <strain evidence="6 7">Nv1</strain>
    </source>
</reference>
<dbReference type="NCBIfam" id="NF001464">
    <property type="entry name" value="PRK00321.1-5"/>
    <property type="match status" value="1"/>
</dbReference>
<comment type="similarity">
    <text evidence="2">Belongs to the RdgC family.</text>
</comment>
<dbReference type="GO" id="GO:0043590">
    <property type="term" value="C:bacterial nucleoid"/>
    <property type="evidence" value="ECO:0007669"/>
    <property type="project" value="TreeGrafter"/>
</dbReference>
<dbReference type="PANTHER" id="PTHR38103">
    <property type="entry name" value="RECOMBINATION-ASSOCIATED PROTEIN RDGC"/>
    <property type="match status" value="1"/>
</dbReference>
<dbReference type="AlphaFoldDB" id="A0A1H7P9T1"/>
<evidence type="ECO:0000256" key="5">
    <source>
        <dbReference type="ARBA" id="ARBA00023172"/>
    </source>
</evidence>
<name>A0A1H7P9T1_9PROT</name>
<dbReference type="GO" id="GO:0000018">
    <property type="term" value="P:regulation of DNA recombination"/>
    <property type="evidence" value="ECO:0007669"/>
    <property type="project" value="TreeGrafter"/>
</dbReference>
<comment type="subcellular location">
    <subcellularLocation>
        <location evidence="1">Cytoplasm</location>
        <location evidence="1">Nucleoid</location>
    </subcellularLocation>
</comment>
<dbReference type="EMBL" id="FOBH01000008">
    <property type="protein sequence ID" value="SEL32188.1"/>
    <property type="molecule type" value="Genomic_DNA"/>
</dbReference>
<dbReference type="GO" id="GO:0006310">
    <property type="term" value="P:DNA recombination"/>
    <property type="evidence" value="ECO:0007669"/>
    <property type="project" value="UniProtKB-KW"/>
</dbReference>
<protein>
    <recommendedName>
        <fullName evidence="3">Recombination-associated protein RdgC</fullName>
    </recommendedName>
</protein>
<evidence type="ECO:0000313" key="6">
    <source>
        <dbReference type="EMBL" id="SEL32188.1"/>
    </source>
</evidence>
<dbReference type="OrthoDB" id="5290530at2"/>
<dbReference type="Pfam" id="PF04381">
    <property type="entry name" value="RdgC"/>
    <property type="match status" value="1"/>
</dbReference>
<dbReference type="InterPro" id="IPR007476">
    <property type="entry name" value="RdgC"/>
</dbReference>
<dbReference type="RefSeq" id="WP_090829008.1">
    <property type="nucleotide sequence ID" value="NZ_FOBH01000008.1"/>
</dbReference>
<dbReference type="STRING" id="1233.SAMN05216387_10895"/>
<evidence type="ECO:0000313" key="7">
    <source>
        <dbReference type="Proteomes" id="UP000198620"/>
    </source>
</evidence>